<organism evidence="2 3">
    <name type="scientific">Candidatus Mediterraneibacter faecavium</name>
    <dbReference type="NCBI Taxonomy" id="2838668"/>
    <lineage>
        <taxon>Bacteria</taxon>
        <taxon>Bacillati</taxon>
        <taxon>Bacillota</taxon>
        <taxon>Clostridia</taxon>
        <taxon>Lachnospirales</taxon>
        <taxon>Lachnospiraceae</taxon>
        <taxon>Mediterraneibacter</taxon>
    </lineage>
</organism>
<evidence type="ECO:0000313" key="3">
    <source>
        <dbReference type="Proteomes" id="UP000823902"/>
    </source>
</evidence>
<comment type="caution">
    <text evidence="2">The sequence shown here is derived from an EMBL/GenBank/DDBJ whole genome shotgun (WGS) entry which is preliminary data.</text>
</comment>
<dbReference type="AlphaFoldDB" id="A0A9D2TKT8"/>
<reference evidence="2" key="1">
    <citation type="journal article" date="2021" name="PeerJ">
        <title>Extensive microbial diversity within the chicken gut microbiome revealed by metagenomics and culture.</title>
        <authorList>
            <person name="Gilroy R."/>
            <person name="Ravi A."/>
            <person name="Getino M."/>
            <person name="Pursley I."/>
            <person name="Horton D.L."/>
            <person name="Alikhan N.F."/>
            <person name="Baker D."/>
            <person name="Gharbi K."/>
            <person name="Hall N."/>
            <person name="Watson M."/>
            <person name="Adriaenssens E.M."/>
            <person name="Foster-Nyarko E."/>
            <person name="Jarju S."/>
            <person name="Secka A."/>
            <person name="Antonio M."/>
            <person name="Oren A."/>
            <person name="Chaudhuri R.R."/>
            <person name="La Ragione R."/>
            <person name="Hildebrand F."/>
            <person name="Pallen M.J."/>
        </authorList>
    </citation>
    <scope>NUCLEOTIDE SEQUENCE</scope>
    <source>
        <strain evidence="2">CHK196-7946</strain>
    </source>
</reference>
<feature type="transmembrane region" description="Helical" evidence="1">
    <location>
        <begin position="121"/>
        <end position="144"/>
    </location>
</feature>
<evidence type="ECO:0000256" key="1">
    <source>
        <dbReference type="SAM" id="Phobius"/>
    </source>
</evidence>
<protein>
    <submittedName>
        <fullName evidence="2">Uncharacterized protein</fullName>
    </submittedName>
</protein>
<keyword evidence="1" id="KW-0472">Membrane</keyword>
<dbReference type="Proteomes" id="UP000823902">
    <property type="component" value="Unassembled WGS sequence"/>
</dbReference>
<keyword evidence="1" id="KW-0812">Transmembrane</keyword>
<evidence type="ECO:0000313" key="2">
    <source>
        <dbReference type="EMBL" id="HJC73975.1"/>
    </source>
</evidence>
<proteinExistence type="predicted"/>
<name>A0A9D2TKT8_9FIRM</name>
<dbReference type="EMBL" id="DWVY01000013">
    <property type="protein sequence ID" value="HJC73975.1"/>
    <property type="molecule type" value="Genomic_DNA"/>
</dbReference>
<reference evidence="2" key="2">
    <citation type="submission" date="2021-04" db="EMBL/GenBank/DDBJ databases">
        <authorList>
            <person name="Gilroy R."/>
        </authorList>
    </citation>
    <scope>NUCLEOTIDE SEQUENCE</scope>
    <source>
        <strain evidence="2">CHK196-7946</strain>
    </source>
</reference>
<feature type="transmembrane region" description="Helical" evidence="1">
    <location>
        <begin position="193"/>
        <end position="212"/>
    </location>
</feature>
<sequence length="219" mass="24920">MTEDQKKIKRYVNRLERHLRLPLELKVRINGDIGTEIQRRMESGQTVDQVFQEMGSPDEVAASFNHEFSEFEIRKNPIRFLFLIMAVMAAAGELWYIRALLQMQNMAESLNRIFLNPEEFGRGSVIAVCGFIAGCIAAYFIALYGRKETYVKYRKCIILSAVGFLAGMTAAVLPESTGALQWKIPFGMSDLVVEPGMIINIVVLIMSVKYFYTQKEKNS</sequence>
<accession>A0A9D2TKT8</accession>
<keyword evidence="1" id="KW-1133">Transmembrane helix</keyword>
<feature type="transmembrane region" description="Helical" evidence="1">
    <location>
        <begin position="156"/>
        <end position="173"/>
    </location>
</feature>
<gene>
    <name evidence="2" type="ORF">H9697_03360</name>
</gene>
<feature type="transmembrane region" description="Helical" evidence="1">
    <location>
        <begin position="80"/>
        <end position="101"/>
    </location>
</feature>